<dbReference type="Proteomes" id="UP000245629">
    <property type="component" value="Chromosome 1"/>
</dbReference>
<dbReference type="KEGG" id="azz:DEW08_01065"/>
<dbReference type="SUPFAM" id="SSF53807">
    <property type="entry name" value="Helical backbone' metal receptor"/>
    <property type="match status" value="1"/>
</dbReference>
<dbReference type="PANTHER" id="PTHR30535">
    <property type="entry name" value="VITAMIN B12-BINDING PROTEIN"/>
    <property type="match status" value="1"/>
</dbReference>
<evidence type="ECO:0000313" key="2">
    <source>
        <dbReference type="EMBL" id="AWK84957.1"/>
    </source>
</evidence>
<dbReference type="OrthoDB" id="1632039at2"/>
<proteinExistence type="predicted"/>
<sequence length="290" mass="30917">MRRLRLRLGAAVLALPAVLQPVGAAWAAGPRAASATVCGDQYLLALADPEQIAALSPQATDPWLSLMAGEAARHRQVRPSAEAYLSLGVDVVLANGWSDHKTLELLERFGVRIVRIPLAERFEDIARVTAEVAEALGHSDRGAALNDAVGRRLAALRGEDAGAGRPALYLRPGGGTAAAGTFVDEVMTAVGLTNQATAEGRSGWTGYDLERFVLNPPRLLVTSFFESPDRSLRRAFGDHPAFVRRMRATPTVAVPGKSWVCSGWFLVEAAETLARGLRQLPPQVSSNGNP</sequence>
<feature type="chain" id="PRO_5015747142" evidence="1">
    <location>
        <begin position="28"/>
        <end position="290"/>
    </location>
</feature>
<organism evidence="2 3">
    <name type="scientific">Azospirillum thermophilum</name>
    <dbReference type="NCBI Taxonomy" id="2202148"/>
    <lineage>
        <taxon>Bacteria</taxon>
        <taxon>Pseudomonadati</taxon>
        <taxon>Pseudomonadota</taxon>
        <taxon>Alphaproteobacteria</taxon>
        <taxon>Rhodospirillales</taxon>
        <taxon>Azospirillaceae</taxon>
        <taxon>Azospirillum</taxon>
    </lineage>
</organism>
<dbReference type="AlphaFoldDB" id="A0A2S2CKW6"/>
<reference evidence="3" key="1">
    <citation type="submission" date="2018-05" db="EMBL/GenBank/DDBJ databases">
        <title>Azospirillum thermophila sp. nov., a novel isolated from hot spring.</title>
        <authorList>
            <person name="Zhao Z."/>
        </authorList>
    </citation>
    <scope>NUCLEOTIDE SEQUENCE [LARGE SCALE GENOMIC DNA]</scope>
    <source>
        <strain evidence="3">CFH 70021</strain>
    </source>
</reference>
<dbReference type="GO" id="GO:0071281">
    <property type="term" value="P:cellular response to iron ion"/>
    <property type="evidence" value="ECO:0007669"/>
    <property type="project" value="TreeGrafter"/>
</dbReference>
<gene>
    <name evidence="2" type="ORF">DEW08_01065</name>
</gene>
<dbReference type="Gene3D" id="3.40.50.1980">
    <property type="entry name" value="Nitrogenase molybdenum iron protein domain"/>
    <property type="match status" value="2"/>
</dbReference>
<evidence type="ECO:0000256" key="1">
    <source>
        <dbReference type="SAM" id="SignalP"/>
    </source>
</evidence>
<protein>
    <submittedName>
        <fullName evidence="2">ABC transporter substrate-binding protein</fullName>
    </submittedName>
</protein>
<name>A0A2S2CKW6_9PROT</name>
<dbReference type="PANTHER" id="PTHR30535:SF34">
    <property type="entry name" value="MOLYBDATE-BINDING PROTEIN MOLA"/>
    <property type="match status" value="1"/>
</dbReference>
<keyword evidence="1" id="KW-0732">Signal</keyword>
<dbReference type="RefSeq" id="WP_109323744.1">
    <property type="nucleotide sequence ID" value="NZ_CP029352.1"/>
</dbReference>
<dbReference type="InterPro" id="IPR050902">
    <property type="entry name" value="ABC_Transporter_SBP"/>
</dbReference>
<feature type="signal peptide" evidence="1">
    <location>
        <begin position="1"/>
        <end position="27"/>
    </location>
</feature>
<dbReference type="EMBL" id="CP029352">
    <property type="protein sequence ID" value="AWK84957.1"/>
    <property type="molecule type" value="Genomic_DNA"/>
</dbReference>
<accession>A0A2S2CKW6</accession>
<evidence type="ECO:0000313" key="3">
    <source>
        <dbReference type="Proteomes" id="UP000245629"/>
    </source>
</evidence>
<keyword evidence="3" id="KW-1185">Reference proteome</keyword>